<protein>
    <recommendedName>
        <fullName evidence="4">Superoxide dismutase family protein</fullName>
    </recommendedName>
</protein>
<comment type="similarity">
    <text evidence="1">Belongs to the Cu-Zn superoxide dismutase family.</text>
</comment>
<name>A0ABT7YIV6_9ACTN</name>
<dbReference type="Proteomes" id="UP001171902">
    <property type="component" value="Unassembled WGS sequence"/>
</dbReference>
<gene>
    <name evidence="2" type="ORF">QWI33_02430</name>
</gene>
<evidence type="ECO:0000313" key="3">
    <source>
        <dbReference type="Proteomes" id="UP001171902"/>
    </source>
</evidence>
<sequence length="168" mass="16858">MPSTRALTAAAVVLAGALAGCGGDDPKDPDLGGAWTAALAVTSAWKQAAPQATGTVDISSTGSTSVQIAVVGLAPGTEYMAHVHDGECDEDPPGGGHWLADPDGEDAAGNIIELSFTTSDTGVGSTTVSSDLVLDDRAESVVVHAPQALADSERLDSDRVLCGDLEDD</sequence>
<dbReference type="Gene3D" id="2.60.40.200">
    <property type="entry name" value="Superoxide dismutase, copper/zinc binding domain"/>
    <property type="match status" value="1"/>
</dbReference>
<reference evidence="2" key="1">
    <citation type="submission" date="2023-06" db="EMBL/GenBank/DDBJ databases">
        <title>Gycomyces niveus sp.nov., a novel actinomycete isolated from soil in Shouguang.</title>
        <authorList>
            <person name="Yang X."/>
            <person name="Zhao J."/>
        </authorList>
    </citation>
    <scope>NUCLEOTIDE SEQUENCE</scope>
    <source>
        <strain evidence="2">NEAU C2</strain>
    </source>
</reference>
<proteinExistence type="inferred from homology"/>
<dbReference type="RefSeq" id="WP_289954507.1">
    <property type="nucleotide sequence ID" value="NZ_JAUEMJ010000001.1"/>
</dbReference>
<evidence type="ECO:0000256" key="1">
    <source>
        <dbReference type="ARBA" id="ARBA00010457"/>
    </source>
</evidence>
<accession>A0ABT7YIV6</accession>
<evidence type="ECO:0008006" key="4">
    <source>
        <dbReference type="Google" id="ProtNLM"/>
    </source>
</evidence>
<organism evidence="2 3">
    <name type="scientific">Glycomyces tritici</name>
    <dbReference type="NCBI Taxonomy" id="2665176"/>
    <lineage>
        <taxon>Bacteria</taxon>
        <taxon>Bacillati</taxon>
        <taxon>Actinomycetota</taxon>
        <taxon>Actinomycetes</taxon>
        <taxon>Glycomycetales</taxon>
        <taxon>Glycomycetaceae</taxon>
        <taxon>Glycomyces</taxon>
    </lineage>
</organism>
<dbReference type="PROSITE" id="PS51257">
    <property type="entry name" value="PROKAR_LIPOPROTEIN"/>
    <property type="match status" value="1"/>
</dbReference>
<dbReference type="EMBL" id="JAUEMJ010000001">
    <property type="protein sequence ID" value="MDN3238569.1"/>
    <property type="molecule type" value="Genomic_DNA"/>
</dbReference>
<keyword evidence="3" id="KW-1185">Reference proteome</keyword>
<comment type="caution">
    <text evidence="2">The sequence shown here is derived from an EMBL/GenBank/DDBJ whole genome shotgun (WGS) entry which is preliminary data.</text>
</comment>
<dbReference type="InterPro" id="IPR036423">
    <property type="entry name" value="SOD-like_Cu/Zn_dom_sf"/>
</dbReference>
<evidence type="ECO:0000313" key="2">
    <source>
        <dbReference type="EMBL" id="MDN3238569.1"/>
    </source>
</evidence>